<evidence type="ECO:0000256" key="5">
    <source>
        <dbReference type="ARBA" id="ARBA00022989"/>
    </source>
</evidence>
<dbReference type="InterPro" id="IPR005254">
    <property type="entry name" value="Heme_biosyn_assoc_TPR_pro"/>
</dbReference>
<dbReference type="AlphaFoldDB" id="A0A368Y167"/>
<keyword evidence="6 8" id="KW-0472">Membrane</keyword>
<dbReference type="GO" id="GO:0005886">
    <property type="term" value="C:plasma membrane"/>
    <property type="evidence" value="ECO:0007669"/>
    <property type="project" value="UniProtKB-SubCell"/>
</dbReference>
<reference evidence="10 11" key="1">
    <citation type="submission" date="2018-07" db="EMBL/GenBank/DDBJ databases">
        <title>Genomic Encyclopedia of Type Strains, Phase IV (KMG-IV): sequencing the most valuable type-strain genomes for metagenomic binning, comparative biology and taxonomic classification.</title>
        <authorList>
            <person name="Goeker M."/>
        </authorList>
    </citation>
    <scope>NUCLEOTIDE SEQUENCE [LARGE SCALE GENOMIC DNA]</scope>
    <source>
        <strain evidence="10 11">DSM 21634</strain>
    </source>
</reference>
<proteinExistence type="predicted"/>
<dbReference type="Pfam" id="PF07219">
    <property type="entry name" value="HemY_N"/>
    <property type="match status" value="1"/>
</dbReference>
<comment type="subcellular location">
    <subcellularLocation>
        <location evidence="2">Cell membrane</location>
    </subcellularLocation>
    <subcellularLocation>
        <location evidence="1">Membrane</location>
        <topology evidence="1">Multi-pass membrane protein</topology>
    </subcellularLocation>
</comment>
<feature type="transmembrane region" description="Helical" evidence="8">
    <location>
        <begin position="46"/>
        <end position="67"/>
    </location>
</feature>
<dbReference type="EMBL" id="QPJK01000002">
    <property type="protein sequence ID" value="RCW73952.1"/>
    <property type="molecule type" value="Genomic_DNA"/>
</dbReference>
<dbReference type="GO" id="GO:0042168">
    <property type="term" value="P:heme metabolic process"/>
    <property type="evidence" value="ECO:0007669"/>
    <property type="project" value="InterPro"/>
</dbReference>
<evidence type="ECO:0000256" key="1">
    <source>
        <dbReference type="ARBA" id="ARBA00004141"/>
    </source>
</evidence>
<evidence type="ECO:0000256" key="4">
    <source>
        <dbReference type="ARBA" id="ARBA00022692"/>
    </source>
</evidence>
<sequence>MMRALLWFLALFGLAAGAALLAGNNQGTVTLFLPPYRVDLSLNLVLASLALGFVLLHLALRGLSALFSMPRQAQRWRLQQRERAMHAAVLDALTHQQAGRFLRARKAAEAALEQEEMLAASGHPVQHAGKLRATAHLVAAESAHALQDRTTRETHLQELLKETDAREAQETREGVQLQAARWALADRDPQTALQWLDAMPQGAARRTLALRARLKATRLSRQTLPALETARLLAKHRAFSPEAAHLILKGLALELIHGAHDPVQLQRAWAELEPAEQTMAEVAIQAGHRLAALDGDVALSRQWLQPVWDELLRAPNLREQAPVLVKLIHALEEGFGAEAGASDLQWLERIEAAQRQHPESAELKYLAGIACLRHQLWGKAQQLLTQAQGRLQDAELRRNAWRALAALAEQRGDSAASQQALREAALL</sequence>
<evidence type="ECO:0000259" key="9">
    <source>
        <dbReference type="Pfam" id="PF07219"/>
    </source>
</evidence>
<keyword evidence="3" id="KW-1003">Cell membrane</keyword>
<evidence type="ECO:0000256" key="8">
    <source>
        <dbReference type="SAM" id="Phobius"/>
    </source>
</evidence>
<keyword evidence="5 8" id="KW-1133">Transmembrane helix</keyword>
<accession>A0A368Y167</accession>
<gene>
    <name evidence="10" type="ORF">DES41_102269</name>
</gene>
<keyword evidence="7" id="KW-0175">Coiled coil</keyword>
<feature type="coiled-coil region" evidence="7">
    <location>
        <begin position="384"/>
        <end position="411"/>
    </location>
</feature>
<comment type="caution">
    <text evidence="10">The sequence shown here is derived from an EMBL/GenBank/DDBJ whole genome shotgun (WGS) entry which is preliminary data.</text>
</comment>
<evidence type="ECO:0000313" key="10">
    <source>
        <dbReference type="EMBL" id="RCW73952.1"/>
    </source>
</evidence>
<evidence type="ECO:0000256" key="2">
    <source>
        <dbReference type="ARBA" id="ARBA00004236"/>
    </source>
</evidence>
<evidence type="ECO:0000256" key="6">
    <source>
        <dbReference type="ARBA" id="ARBA00023136"/>
    </source>
</evidence>
<feature type="domain" description="HemY N-terminal" evidence="9">
    <location>
        <begin position="27"/>
        <end position="116"/>
    </location>
</feature>
<dbReference type="InterPro" id="IPR010817">
    <property type="entry name" value="HemY_N"/>
</dbReference>
<name>A0A368Y167_9BURK</name>
<dbReference type="NCBIfam" id="TIGR00540">
    <property type="entry name" value="TPR_hemY_coli"/>
    <property type="match status" value="1"/>
</dbReference>
<evidence type="ECO:0000256" key="7">
    <source>
        <dbReference type="SAM" id="Coils"/>
    </source>
</evidence>
<dbReference type="Proteomes" id="UP000252884">
    <property type="component" value="Unassembled WGS sequence"/>
</dbReference>
<evidence type="ECO:0000256" key="3">
    <source>
        <dbReference type="ARBA" id="ARBA00022475"/>
    </source>
</evidence>
<keyword evidence="4 8" id="KW-0812">Transmembrane</keyword>
<organism evidence="10 11">
    <name type="scientific">Pseudorhodoferax soli</name>
    <dbReference type="NCBI Taxonomy" id="545864"/>
    <lineage>
        <taxon>Bacteria</taxon>
        <taxon>Pseudomonadati</taxon>
        <taxon>Pseudomonadota</taxon>
        <taxon>Betaproteobacteria</taxon>
        <taxon>Burkholderiales</taxon>
        <taxon>Comamonadaceae</taxon>
    </lineage>
</organism>
<evidence type="ECO:0000313" key="11">
    <source>
        <dbReference type="Proteomes" id="UP000252884"/>
    </source>
</evidence>
<keyword evidence="11" id="KW-1185">Reference proteome</keyword>
<protein>
    <submittedName>
        <fullName evidence="10">HemY protein</fullName>
    </submittedName>
</protein>